<accession>A0ABY4F7M5</accession>
<dbReference type="EMBL" id="CP095049">
    <property type="protein sequence ID" value="UOQ52023.1"/>
    <property type="molecule type" value="Genomic_DNA"/>
</dbReference>
<name>A0ABY4F7M5_9BACT</name>
<dbReference type="RefSeq" id="WP_244715619.1">
    <property type="nucleotide sequence ID" value="NZ_CP095049.1"/>
</dbReference>
<organism evidence="2 3">
    <name type="scientific">Hymenobacter cellulosivorans</name>
    <dbReference type="NCBI Taxonomy" id="2932249"/>
    <lineage>
        <taxon>Bacteria</taxon>
        <taxon>Pseudomonadati</taxon>
        <taxon>Bacteroidota</taxon>
        <taxon>Cytophagia</taxon>
        <taxon>Cytophagales</taxon>
        <taxon>Hymenobacteraceae</taxon>
        <taxon>Hymenobacter</taxon>
    </lineage>
</organism>
<sequence>MNPHFVHAFLNGMACLNTQNKKQLRPSEPAQTAPAGLTKTGPDNCHYRPGKELQAGLC</sequence>
<dbReference type="Proteomes" id="UP000831785">
    <property type="component" value="Chromosome"/>
</dbReference>
<evidence type="ECO:0000256" key="1">
    <source>
        <dbReference type="SAM" id="MobiDB-lite"/>
    </source>
</evidence>
<proteinExistence type="predicted"/>
<protein>
    <submittedName>
        <fullName evidence="2">Uncharacterized protein</fullName>
    </submittedName>
</protein>
<reference evidence="2 3" key="1">
    <citation type="submission" date="2022-04" db="EMBL/GenBank/DDBJ databases">
        <title>Hymenobacter sp. isolated from the air.</title>
        <authorList>
            <person name="Won M."/>
            <person name="Lee C.-M."/>
            <person name="Woen H.-Y."/>
            <person name="Kwon S.-W."/>
        </authorList>
    </citation>
    <scope>NUCLEOTIDE SEQUENCE [LARGE SCALE GENOMIC DNA]</scope>
    <source>
        <strain evidence="3">5116 S-27</strain>
    </source>
</reference>
<feature type="region of interest" description="Disordered" evidence="1">
    <location>
        <begin position="22"/>
        <end position="48"/>
    </location>
</feature>
<evidence type="ECO:0000313" key="2">
    <source>
        <dbReference type="EMBL" id="UOQ52023.1"/>
    </source>
</evidence>
<gene>
    <name evidence="2" type="ORF">MUN80_19945</name>
</gene>
<evidence type="ECO:0000313" key="3">
    <source>
        <dbReference type="Proteomes" id="UP000831785"/>
    </source>
</evidence>
<keyword evidence="3" id="KW-1185">Reference proteome</keyword>